<proteinExistence type="predicted"/>
<name>A0AAV7WXI1_PLEWA</name>
<comment type="caution">
    <text evidence="1">The sequence shown here is derived from an EMBL/GenBank/DDBJ whole genome shotgun (WGS) entry which is preliminary data.</text>
</comment>
<protein>
    <submittedName>
        <fullName evidence="1">Uncharacterized protein</fullName>
    </submittedName>
</protein>
<evidence type="ECO:0000313" key="1">
    <source>
        <dbReference type="EMBL" id="KAJ1217133.1"/>
    </source>
</evidence>
<dbReference type="AlphaFoldDB" id="A0AAV7WXI1"/>
<organism evidence="1 2">
    <name type="scientific">Pleurodeles waltl</name>
    <name type="common">Iberian ribbed newt</name>
    <dbReference type="NCBI Taxonomy" id="8319"/>
    <lineage>
        <taxon>Eukaryota</taxon>
        <taxon>Metazoa</taxon>
        <taxon>Chordata</taxon>
        <taxon>Craniata</taxon>
        <taxon>Vertebrata</taxon>
        <taxon>Euteleostomi</taxon>
        <taxon>Amphibia</taxon>
        <taxon>Batrachia</taxon>
        <taxon>Caudata</taxon>
        <taxon>Salamandroidea</taxon>
        <taxon>Salamandridae</taxon>
        <taxon>Pleurodelinae</taxon>
        <taxon>Pleurodeles</taxon>
    </lineage>
</organism>
<reference evidence="1" key="1">
    <citation type="journal article" date="2022" name="bioRxiv">
        <title>Sequencing and chromosome-scale assembly of the giantPleurodeles waltlgenome.</title>
        <authorList>
            <person name="Brown T."/>
            <person name="Elewa A."/>
            <person name="Iarovenko S."/>
            <person name="Subramanian E."/>
            <person name="Araus A.J."/>
            <person name="Petzold A."/>
            <person name="Susuki M."/>
            <person name="Suzuki K.-i.T."/>
            <person name="Hayashi T."/>
            <person name="Toyoda A."/>
            <person name="Oliveira C."/>
            <person name="Osipova E."/>
            <person name="Leigh N.D."/>
            <person name="Simon A."/>
            <person name="Yun M.H."/>
        </authorList>
    </citation>
    <scope>NUCLEOTIDE SEQUENCE</scope>
    <source>
        <strain evidence="1">20211129_DDA</strain>
        <tissue evidence="1">Liver</tissue>
    </source>
</reference>
<evidence type="ECO:0000313" key="2">
    <source>
        <dbReference type="Proteomes" id="UP001066276"/>
    </source>
</evidence>
<gene>
    <name evidence="1" type="ORF">NDU88_004728</name>
</gene>
<keyword evidence="2" id="KW-1185">Reference proteome</keyword>
<sequence>MTRRLHGKVGSAPYLNTDEADSLGWDLIPQEIRMPGMDGFLAEFFVMYSEELTPKLVELYGAVMESGNLSGMTSEPLIVPRLLGVPLSTASYICHVEVAAELNRGYKKPYPLLL</sequence>
<dbReference type="EMBL" id="JANPWB010000001">
    <property type="protein sequence ID" value="KAJ1217133.1"/>
    <property type="molecule type" value="Genomic_DNA"/>
</dbReference>
<accession>A0AAV7WXI1</accession>
<dbReference type="Proteomes" id="UP001066276">
    <property type="component" value="Chromosome 1_1"/>
</dbReference>